<evidence type="ECO:0000313" key="5">
    <source>
        <dbReference type="EMBL" id="MBW6391926.1"/>
    </source>
</evidence>
<dbReference type="InterPro" id="IPR001962">
    <property type="entry name" value="Asn_synthase"/>
</dbReference>
<accession>A0ABS6ZPB5</accession>
<dbReference type="InterPro" id="IPR014729">
    <property type="entry name" value="Rossmann-like_a/b/a_fold"/>
</dbReference>
<evidence type="ECO:0000313" key="6">
    <source>
        <dbReference type="Proteomes" id="UP000769617"/>
    </source>
</evidence>
<dbReference type="Proteomes" id="UP000769617">
    <property type="component" value="Unassembled WGS sequence"/>
</dbReference>
<dbReference type="PANTHER" id="PTHR43284">
    <property type="entry name" value="ASPARAGINE SYNTHETASE (GLUTAMINE-HYDROLYZING)"/>
    <property type="match status" value="1"/>
</dbReference>
<dbReference type="Pfam" id="PF00733">
    <property type="entry name" value="Asn_synthase"/>
    <property type="match status" value="1"/>
</dbReference>
<proteinExistence type="predicted"/>
<sequence length="541" mass="61292">MSSIHCHFSSSRWQMHELPDGRGHVCGSVWLDGQRLASEDALARLEPVEDHDIWQQRLAHLNGFYALVRQTTSGVVAAVDRVRSIPLFYGIQGNACYLSDDADWVRQRVGEVSVDDEAKADFELAGYVTGRDTLFRRVKQLRAGEALVVSDAESAVSLSLARYYRFQDHVMPTQDDGLGQARLEEGVEAACQRLVEAANGRQIVVPLSGGYDSRLIATLLARCRYPRVLTYAYGYRDNQEAKVSREVARALGLPWTFVEYSQQAWGRVADSEPYWRYQQWASGWNGIANMQDWLAVKQLTEQGLVEPGSLFAPGHCCVTGFVPPDVFEARRAGRLMPAGELGEALRQRHFMLNTSEEGEALFAERVLPRLAMDYPLDVPLEPDEFIRWFVQFGWQERQAKFIVNSVRCFEFFGHDWWMPLYDRDFMYVWQSLPLHWLEGRAGYVDFVETLFAEVSGHRAPLGNAAQQSRRSLRARLSRLAALRRGPGAHLKRMVARLLPGLAQGNTLASTGRFPPEALERLRSQGYSHNGVAAQLFLERFC</sequence>
<evidence type="ECO:0000259" key="4">
    <source>
        <dbReference type="Pfam" id="PF00733"/>
    </source>
</evidence>
<dbReference type="PANTHER" id="PTHR43284:SF1">
    <property type="entry name" value="ASPARAGINE SYNTHETASE"/>
    <property type="match status" value="1"/>
</dbReference>
<evidence type="ECO:0000256" key="2">
    <source>
        <dbReference type="ARBA" id="ARBA00012737"/>
    </source>
</evidence>
<dbReference type="EC" id="6.3.5.4" evidence="2"/>
<feature type="domain" description="Asparagine synthetase" evidence="4">
    <location>
        <begin position="202"/>
        <end position="264"/>
    </location>
</feature>
<comment type="pathway">
    <text evidence="1">Amino-acid biosynthesis; L-asparagine biosynthesis; L-asparagine from L-aspartate (L-Gln route): step 1/1.</text>
</comment>
<dbReference type="SUPFAM" id="SSF56235">
    <property type="entry name" value="N-terminal nucleophile aminohydrolases (Ntn hydrolases)"/>
    <property type="match status" value="1"/>
</dbReference>
<dbReference type="InterPro" id="IPR029055">
    <property type="entry name" value="Ntn_hydrolases_N"/>
</dbReference>
<gene>
    <name evidence="5" type="ORF">KPL81_12245</name>
</gene>
<name>A0ABS6ZPB5_9GAMM</name>
<keyword evidence="6" id="KW-1185">Reference proteome</keyword>
<organism evidence="5 6">
    <name type="scientific">Billgrantia antri</name>
    <dbReference type="NCBI Taxonomy" id="2846777"/>
    <lineage>
        <taxon>Bacteria</taxon>
        <taxon>Pseudomonadati</taxon>
        <taxon>Pseudomonadota</taxon>
        <taxon>Gammaproteobacteria</taxon>
        <taxon>Oceanospirillales</taxon>
        <taxon>Halomonadaceae</taxon>
        <taxon>Billgrantia</taxon>
    </lineage>
</organism>
<dbReference type="Gene3D" id="3.40.50.620">
    <property type="entry name" value="HUPs"/>
    <property type="match status" value="1"/>
</dbReference>
<dbReference type="Gene3D" id="3.60.20.10">
    <property type="entry name" value="Glutamine Phosphoribosylpyrophosphate, subunit 1, domain 1"/>
    <property type="match status" value="1"/>
</dbReference>
<protein>
    <recommendedName>
        <fullName evidence="2">asparagine synthase (glutamine-hydrolyzing)</fullName>
        <ecNumber evidence="2">6.3.5.4</ecNumber>
    </recommendedName>
</protein>
<dbReference type="EMBL" id="JAHYCA010000004">
    <property type="protein sequence ID" value="MBW6391926.1"/>
    <property type="molecule type" value="Genomic_DNA"/>
</dbReference>
<evidence type="ECO:0000256" key="3">
    <source>
        <dbReference type="ARBA" id="ARBA00048741"/>
    </source>
</evidence>
<dbReference type="RefSeq" id="WP_219792434.1">
    <property type="nucleotide sequence ID" value="NZ_JAHYCA010000004.1"/>
</dbReference>
<dbReference type="InterPro" id="IPR051786">
    <property type="entry name" value="ASN_synthetase/amidase"/>
</dbReference>
<comment type="catalytic activity">
    <reaction evidence="3">
        <text>L-aspartate + L-glutamine + ATP + H2O = L-asparagine + L-glutamate + AMP + diphosphate + H(+)</text>
        <dbReference type="Rhea" id="RHEA:12228"/>
        <dbReference type="ChEBI" id="CHEBI:15377"/>
        <dbReference type="ChEBI" id="CHEBI:15378"/>
        <dbReference type="ChEBI" id="CHEBI:29985"/>
        <dbReference type="ChEBI" id="CHEBI:29991"/>
        <dbReference type="ChEBI" id="CHEBI:30616"/>
        <dbReference type="ChEBI" id="CHEBI:33019"/>
        <dbReference type="ChEBI" id="CHEBI:58048"/>
        <dbReference type="ChEBI" id="CHEBI:58359"/>
        <dbReference type="ChEBI" id="CHEBI:456215"/>
        <dbReference type="EC" id="6.3.5.4"/>
    </reaction>
</comment>
<dbReference type="SUPFAM" id="SSF52402">
    <property type="entry name" value="Adenine nucleotide alpha hydrolases-like"/>
    <property type="match status" value="1"/>
</dbReference>
<evidence type="ECO:0000256" key="1">
    <source>
        <dbReference type="ARBA" id="ARBA00005187"/>
    </source>
</evidence>
<reference evidence="5 6" key="1">
    <citation type="submission" date="2021-07" db="EMBL/GenBank/DDBJ databases">
        <authorList>
            <person name="So Y."/>
        </authorList>
    </citation>
    <scope>NUCLEOTIDE SEQUENCE [LARGE SCALE GENOMIC DNA]</scope>
    <source>
        <strain evidence="5 6">Y3S6</strain>
    </source>
</reference>
<comment type="caution">
    <text evidence="5">The sequence shown here is derived from an EMBL/GenBank/DDBJ whole genome shotgun (WGS) entry which is preliminary data.</text>
</comment>